<feature type="transmembrane region" description="Helical" evidence="8">
    <location>
        <begin position="146"/>
        <end position="171"/>
    </location>
</feature>
<evidence type="ECO:0000256" key="2">
    <source>
        <dbReference type="ARBA" id="ARBA00004370"/>
    </source>
</evidence>
<dbReference type="InterPro" id="IPR036890">
    <property type="entry name" value="HATPase_C_sf"/>
</dbReference>
<dbReference type="InterPro" id="IPR005467">
    <property type="entry name" value="His_kinase_dom"/>
</dbReference>
<dbReference type="InterPro" id="IPR004358">
    <property type="entry name" value="Sig_transdc_His_kin-like_C"/>
</dbReference>
<dbReference type="PRINTS" id="PR00344">
    <property type="entry name" value="BCTRLSENSOR"/>
</dbReference>
<dbReference type="RefSeq" id="WP_344796309.1">
    <property type="nucleotide sequence ID" value="NZ_BAABBN010000004.1"/>
</dbReference>
<evidence type="ECO:0000259" key="9">
    <source>
        <dbReference type="PROSITE" id="PS50109"/>
    </source>
</evidence>
<name>A0ABP7M8R1_9GAMM</name>
<sequence>MFGIQQAIPSLLGRRLLITILAFSTVVTLFATVIILLLDYKRDVSIIQEHQKRIQEVYLKQLSLDLWEFDLPGVELKLQGLLNYPENDYVYVVLKGGEKMAHGNPEKQAYSELIDYELIYEGRNIGTLFIQVNYGYLYDRLLEKTISILITQFFKTFIVSLFILIIVHQMITKHLHKMARFARDLTFESLDKTLELKRQRQNDELQVVTDSLNLMSNNLKKELEHRVVIEQQLIEDRAKLAELNVELENKVNERTTELRQTNSELSVALDNVNAMIGQLQETQKQLVIREKMLATGGMVVGLAHELNTPIGICKTSISAISDFVDTIKTDVKNNQLSKNSLNSALDDIMALTHMSESNIDRITGLIETFKELSVSQECETLTEIDIASFLDEFSSWARSRLTPNISLTVTCRRTVTLETFATSLQKVLQSLIDNAATHAFNEGDTGRIYLNVEVNNTERSLNIAVSDDGRGIHEEDRQRIFEPFFTTRRNQGGLGLGLNIIYNLVTQALGGTIECLDSPYGGICFNITLPLDLRTKKSK</sequence>
<feature type="coiled-coil region" evidence="7">
    <location>
        <begin position="230"/>
        <end position="264"/>
    </location>
</feature>
<evidence type="ECO:0000256" key="8">
    <source>
        <dbReference type="SAM" id="Phobius"/>
    </source>
</evidence>
<comment type="subcellular location">
    <subcellularLocation>
        <location evidence="2">Membrane</location>
    </subcellularLocation>
</comment>
<keyword evidence="6" id="KW-0418">Kinase</keyword>
<reference evidence="12" key="1">
    <citation type="journal article" date="2019" name="Int. J. Syst. Evol. Microbiol.">
        <title>The Global Catalogue of Microorganisms (GCM) 10K type strain sequencing project: providing services to taxonomists for standard genome sequencing and annotation.</title>
        <authorList>
            <consortium name="The Broad Institute Genomics Platform"/>
            <consortium name="The Broad Institute Genome Sequencing Center for Infectious Disease"/>
            <person name="Wu L."/>
            <person name="Ma J."/>
        </authorList>
    </citation>
    <scope>NUCLEOTIDE SEQUENCE [LARGE SCALE GENOMIC DNA]</scope>
    <source>
        <strain evidence="12">JCM 17551</strain>
    </source>
</reference>
<keyword evidence="11" id="KW-0547">Nucleotide-binding</keyword>
<dbReference type="Gene3D" id="1.10.287.130">
    <property type="match status" value="1"/>
</dbReference>
<comment type="caution">
    <text evidence="11">The sequence shown here is derived from an EMBL/GenBank/DDBJ whole genome shotgun (WGS) entry which is preliminary data.</text>
</comment>
<evidence type="ECO:0000256" key="7">
    <source>
        <dbReference type="SAM" id="Coils"/>
    </source>
</evidence>
<organism evidence="11 12">
    <name type="scientific">Litoribacillus peritrichatus</name>
    <dbReference type="NCBI Taxonomy" id="718191"/>
    <lineage>
        <taxon>Bacteria</taxon>
        <taxon>Pseudomonadati</taxon>
        <taxon>Pseudomonadota</taxon>
        <taxon>Gammaproteobacteria</taxon>
        <taxon>Oceanospirillales</taxon>
        <taxon>Oceanospirillaceae</taxon>
        <taxon>Litoribacillus</taxon>
    </lineage>
</organism>
<dbReference type="InterPro" id="IPR003660">
    <property type="entry name" value="HAMP_dom"/>
</dbReference>
<dbReference type="InterPro" id="IPR003594">
    <property type="entry name" value="HATPase_dom"/>
</dbReference>
<dbReference type="PROSITE" id="PS50885">
    <property type="entry name" value="HAMP"/>
    <property type="match status" value="1"/>
</dbReference>
<dbReference type="GO" id="GO:0005524">
    <property type="term" value="F:ATP binding"/>
    <property type="evidence" value="ECO:0007669"/>
    <property type="project" value="UniProtKB-KW"/>
</dbReference>
<evidence type="ECO:0000256" key="6">
    <source>
        <dbReference type="ARBA" id="ARBA00022777"/>
    </source>
</evidence>
<evidence type="ECO:0000259" key="10">
    <source>
        <dbReference type="PROSITE" id="PS50885"/>
    </source>
</evidence>
<dbReference type="Gene3D" id="6.10.340.10">
    <property type="match status" value="1"/>
</dbReference>
<evidence type="ECO:0000256" key="1">
    <source>
        <dbReference type="ARBA" id="ARBA00000085"/>
    </source>
</evidence>
<evidence type="ECO:0000313" key="11">
    <source>
        <dbReference type="EMBL" id="GAA3917816.1"/>
    </source>
</evidence>
<keyword evidence="5" id="KW-0808">Transferase</keyword>
<keyword evidence="11" id="KW-0067">ATP-binding</keyword>
<proteinExistence type="predicted"/>
<evidence type="ECO:0000256" key="4">
    <source>
        <dbReference type="ARBA" id="ARBA00022553"/>
    </source>
</evidence>
<dbReference type="SMART" id="SM00387">
    <property type="entry name" value="HATPase_c"/>
    <property type="match status" value="1"/>
</dbReference>
<dbReference type="InterPro" id="IPR033414">
    <property type="entry name" value="Sensor_dom"/>
</dbReference>
<feature type="domain" description="Histidine kinase" evidence="9">
    <location>
        <begin position="301"/>
        <end position="533"/>
    </location>
</feature>
<dbReference type="PANTHER" id="PTHR43065">
    <property type="entry name" value="SENSOR HISTIDINE KINASE"/>
    <property type="match status" value="1"/>
</dbReference>
<keyword evidence="12" id="KW-1185">Reference proteome</keyword>
<keyword evidence="7" id="KW-0175">Coiled coil</keyword>
<protein>
    <recommendedName>
        <fullName evidence="3">histidine kinase</fullName>
        <ecNumber evidence="3">2.7.13.3</ecNumber>
    </recommendedName>
</protein>
<evidence type="ECO:0000256" key="5">
    <source>
        <dbReference type="ARBA" id="ARBA00022679"/>
    </source>
</evidence>
<dbReference type="EMBL" id="BAABBN010000004">
    <property type="protein sequence ID" value="GAA3917816.1"/>
    <property type="molecule type" value="Genomic_DNA"/>
</dbReference>
<feature type="domain" description="HAMP" evidence="10">
    <location>
        <begin position="169"/>
        <end position="224"/>
    </location>
</feature>
<gene>
    <name evidence="11" type="ORF">GCM10022277_11060</name>
</gene>
<dbReference type="Pfam" id="PF17149">
    <property type="entry name" value="CHASE5"/>
    <property type="match status" value="1"/>
</dbReference>
<dbReference type="SUPFAM" id="SSF55874">
    <property type="entry name" value="ATPase domain of HSP90 chaperone/DNA topoisomerase II/histidine kinase"/>
    <property type="match status" value="1"/>
</dbReference>
<evidence type="ECO:0000313" key="12">
    <source>
        <dbReference type="Proteomes" id="UP001501565"/>
    </source>
</evidence>
<dbReference type="PANTHER" id="PTHR43065:SF42">
    <property type="entry name" value="TWO-COMPONENT SENSOR PPRA"/>
    <property type="match status" value="1"/>
</dbReference>
<dbReference type="PROSITE" id="PS50109">
    <property type="entry name" value="HIS_KIN"/>
    <property type="match status" value="1"/>
</dbReference>
<dbReference type="Pfam" id="PF02518">
    <property type="entry name" value="HATPase_c"/>
    <property type="match status" value="1"/>
</dbReference>
<dbReference type="Gene3D" id="3.30.565.10">
    <property type="entry name" value="Histidine kinase-like ATPase, C-terminal domain"/>
    <property type="match status" value="1"/>
</dbReference>
<evidence type="ECO:0000256" key="3">
    <source>
        <dbReference type="ARBA" id="ARBA00012438"/>
    </source>
</evidence>
<feature type="transmembrane region" description="Helical" evidence="8">
    <location>
        <begin position="16"/>
        <end position="38"/>
    </location>
</feature>
<dbReference type="EC" id="2.7.13.3" evidence="3"/>
<accession>A0ABP7M8R1</accession>
<comment type="catalytic activity">
    <reaction evidence="1">
        <text>ATP + protein L-histidine = ADP + protein N-phospho-L-histidine.</text>
        <dbReference type="EC" id="2.7.13.3"/>
    </reaction>
</comment>
<keyword evidence="8" id="KW-0472">Membrane</keyword>
<keyword evidence="8" id="KW-1133">Transmembrane helix</keyword>
<keyword evidence="4" id="KW-0597">Phosphoprotein</keyword>
<dbReference type="Proteomes" id="UP001501565">
    <property type="component" value="Unassembled WGS sequence"/>
</dbReference>
<keyword evidence="8" id="KW-0812">Transmembrane</keyword>